<dbReference type="EMBL" id="PZQS01000002">
    <property type="protein sequence ID" value="PVD36142.1"/>
    <property type="molecule type" value="Genomic_DNA"/>
</dbReference>
<dbReference type="InterPro" id="IPR035897">
    <property type="entry name" value="Toll_tir_struct_dom_sf"/>
</dbReference>
<protein>
    <recommendedName>
        <fullName evidence="3">TIR domain-containing protein</fullName>
    </recommendedName>
</protein>
<evidence type="ECO:0000313" key="2">
    <source>
        <dbReference type="Proteomes" id="UP000245119"/>
    </source>
</evidence>
<evidence type="ECO:0000313" key="1">
    <source>
        <dbReference type="EMBL" id="PVD36142.1"/>
    </source>
</evidence>
<comment type="caution">
    <text evidence="1">The sequence shown here is derived from an EMBL/GenBank/DDBJ whole genome shotgun (WGS) entry which is preliminary data.</text>
</comment>
<sequence>MTGQHVRGSSVALQFDPLRQAAMRSSSQSSDGEVDTAGGCLTHTALTRADSNGDIVCGSPILPLSPSSSVGSPIPADSEYDFYLAVAEDDLESFGLPFAKCNGKVVFVVSRSFHASQECQFLVQFAKTLDPYAVHQKLIPLIIDRDVQIPRVLEGLSGIYYNQALRENWLWKKLWEAVHHHGGSRSSPAACSPASLFSFK</sequence>
<name>A0A2T7PRU1_POMCA</name>
<gene>
    <name evidence="1" type="ORF">C0Q70_03115</name>
</gene>
<reference evidence="1 2" key="1">
    <citation type="submission" date="2018-04" db="EMBL/GenBank/DDBJ databases">
        <title>The genome of golden apple snail Pomacea canaliculata provides insight into stress tolerance and invasive adaptation.</title>
        <authorList>
            <person name="Liu C."/>
            <person name="Liu B."/>
            <person name="Ren Y."/>
            <person name="Zhang Y."/>
            <person name="Wang H."/>
            <person name="Li S."/>
            <person name="Jiang F."/>
            <person name="Yin L."/>
            <person name="Zhang G."/>
            <person name="Qian W."/>
            <person name="Fan W."/>
        </authorList>
    </citation>
    <scope>NUCLEOTIDE SEQUENCE [LARGE SCALE GENOMIC DNA]</scope>
    <source>
        <strain evidence="1">SZHN2017</strain>
        <tissue evidence="1">Muscle</tissue>
    </source>
</reference>
<proteinExistence type="predicted"/>
<dbReference type="SUPFAM" id="SSF52200">
    <property type="entry name" value="Toll/Interleukin receptor TIR domain"/>
    <property type="match status" value="1"/>
</dbReference>
<dbReference type="Gene3D" id="3.40.50.10140">
    <property type="entry name" value="Toll/interleukin-1 receptor homology (TIR) domain"/>
    <property type="match status" value="1"/>
</dbReference>
<organism evidence="1 2">
    <name type="scientific">Pomacea canaliculata</name>
    <name type="common">Golden apple snail</name>
    <dbReference type="NCBI Taxonomy" id="400727"/>
    <lineage>
        <taxon>Eukaryota</taxon>
        <taxon>Metazoa</taxon>
        <taxon>Spiralia</taxon>
        <taxon>Lophotrochozoa</taxon>
        <taxon>Mollusca</taxon>
        <taxon>Gastropoda</taxon>
        <taxon>Caenogastropoda</taxon>
        <taxon>Architaenioglossa</taxon>
        <taxon>Ampullarioidea</taxon>
        <taxon>Ampullariidae</taxon>
        <taxon>Pomacea</taxon>
    </lineage>
</organism>
<dbReference type="Proteomes" id="UP000245119">
    <property type="component" value="Linkage Group LG2"/>
</dbReference>
<dbReference type="AlphaFoldDB" id="A0A2T7PRU1"/>
<accession>A0A2T7PRU1</accession>
<keyword evidence="2" id="KW-1185">Reference proteome</keyword>
<dbReference type="OrthoDB" id="10037120at2759"/>
<evidence type="ECO:0008006" key="3">
    <source>
        <dbReference type="Google" id="ProtNLM"/>
    </source>
</evidence>